<dbReference type="Proteomes" id="UP000053611">
    <property type="component" value="Unassembled WGS sequence"/>
</dbReference>
<evidence type="ECO:0000313" key="1">
    <source>
        <dbReference type="EMBL" id="KLT40416.1"/>
    </source>
</evidence>
<proteinExistence type="predicted"/>
<gene>
    <name evidence="1" type="ORF">CC85DRAFT_151183</name>
</gene>
<evidence type="ECO:0000313" key="2">
    <source>
        <dbReference type="Proteomes" id="UP000053611"/>
    </source>
</evidence>
<protein>
    <submittedName>
        <fullName evidence="1">Uncharacterized protein</fullName>
    </submittedName>
</protein>
<dbReference type="GeneID" id="28980191"/>
<reference evidence="1 2" key="1">
    <citation type="submission" date="2015-03" db="EMBL/GenBank/DDBJ databases">
        <title>Genomics and transcriptomics of the oil-accumulating basidiomycete yeast T. oleaginosus allow insights into substrate utilization and the diverse evolutionary trajectories of mating systems in fungi.</title>
        <authorList>
            <consortium name="DOE Joint Genome Institute"/>
            <person name="Kourist R."/>
            <person name="Kracht O."/>
            <person name="Bracharz F."/>
            <person name="Lipzen A."/>
            <person name="Nolan M."/>
            <person name="Ohm R."/>
            <person name="Grigoriev I."/>
            <person name="Sun S."/>
            <person name="Heitman J."/>
            <person name="Bruck T."/>
            <person name="Nowrousian M."/>
        </authorList>
    </citation>
    <scope>NUCLEOTIDE SEQUENCE [LARGE SCALE GENOMIC DNA]</scope>
    <source>
        <strain evidence="1 2">IBC0246</strain>
    </source>
</reference>
<dbReference type="RefSeq" id="XP_018276907.1">
    <property type="nucleotide sequence ID" value="XM_018419588.1"/>
</dbReference>
<dbReference type="AlphaFoldDB" id="A0A0J0XH49"/>
<dbReference type="EMBL" id="KQ087235">
    <property type="protein sequence ID" value="KLT40416.1"/>
    <property type="molecule type" value="Genomic_DNA"/>
</dbReference>
<name>A0A0J0XH49_9TREE</name>
<accession>A0A0J0XH49</accession>
<sequence length="121" mass="13486">MPSRRLLSRLPNPSILSRVSSRSDIQSHSLVRASLITELMLPCSLSSYHCLSHLLLFMPGNWSNGIRFIGQATGFTCSIFARGLLLLIDPRPTCSLNRLLEVCPLEGRWARHLASTTTRVP</sequence>
<keyword evidence="2" id="KW-1185">Reference proteome</keyword>
<organism evidence="1 2">
    <name type="scientific">Cutaneotrichosporon oleaginosum</name>
    <dbReference type="NCBI Taxonomy" id="879819"/>
    <lineage>
        <taxon>Eukaryota</taxon>
        <taxon>Fungi</taxon>
        <taxon>Dikarya</taxon>
        <taxon>Basidiomycota</taxon>
        <taxon>Agaricomycotina</taxon>
        <taxon>Tremellomycetes</taxon>
        <taxon>Trichosporonales</taxon>
        <taxon>Trichosporonaceae</taxon>
        <taxon>Cutaneotrichosporon</taxon>
    </lineage>
</organism>